<dbReference type="InterPro" id="IPR004360">
    <property type="entry name" value="Glyas_Fos-R_dOase_dom"/>
</dbReference>
<dbReference type="CDD" id="cd06587">
    <property type="entry name" value="VOC"/>
    <property type="match status" value="1"/>
</dbReference>
<protein>
    <submittedName>
        <fullName evidence="2">Unannotated protein</fullName>
    </submittedName>
</protein>
<organism evidence="2">
    <name type="scientific">freshwater metagenome</name>
    <dbReference type="NCBI Taxonomy" id="449393"/>
    <lineage>
        <taxon>unclassified sequences</taxon>
        <taxon>metagenomes</taxon>
        <taxon>ecological metagenomes</taxon>
    </lineage>
</organism>
<feature type="domain" description="Glyoxalase/fosfomycin resistance/dioxygenase" evidence="1">
    <location>
        <begin position="6"/>
        <end position="113"/>
    </location>
</feature>
<dbReference type="InterPro" id="IPR029068">
    <property type="entry name" value="Glyas_Bleomycin-R_OHBP_Dase"/>
</dbReference>
<gene>
    <name evidence="2" type="ORF">UFOPK2423_00585</name>
    <name evidence="3" type="ORF">UFOPK4367_01125</name>
</gene>
<reference evidence="2" key="1">
    <citation type="submission" date="2020-05" db="EMBL/GenBank/DDBJ databases">
        <authorList>
            <person name="Chiriac C."/>
            <person name="Salcher M."/>
            <person name="Ghai R."/>
            <person name="Kavagutti S V."/>
        </authorList>
    </citation>
    <scope>NUCLEOTIDE SEQUENCE</scope>
</reference>
<proteinExistence type="predicted"/>
<evidence type="ECO:0000259" key="1">
    <source>
        <dbReference type="Pfam" id="PF00903"/>
    </source>
</evidence>
<dbReference type="Pfam" id="PF00903">
    <property type="entry name" value="Glyoxalase"/>
    <property type="match status" value="2"/>
</dbReference>
<accession>A0A6J6P2X4</accession>
<dbReference type="EMBL" id="CAFBRC010000081">
    <property type="protein sequence ID" value="CAB5076987.1"/>
    <property type="molecule type" value="Genomic_DNA"/>
</dbReference>
<evidence type="ECO:0000313" key="3">
    <source>
        <dbReference type="EMBL" id="CAB5076987.1"/>
    </source>
</evidence>
<dbReference type="SUPFAM" id="SSF54593">
    <property type="entry name" value="Glyoxalase/Bleomycin resistance protein/Dihydroxybiphenyl dioxygenase"/>
    <property type="match status" value="2"/>
</dbReference>
<dbReference type="EMBL" id="CAEZXN010000009">
    <property type="protein sequence ID" value="CAB4691115.1"/>
    <property type="molecule type" value="Genomic_DNA"/>
</dbReference>
<feature type="domain" description="Glyoxalase/fosfomycin resistance/dioxygenase" evidence="1">
    <location>
        <begin position="149"/>
        <end position="259"/>
    </location>
</feature>
<sequence length="277" mass="30514">MSFLSIDEVVIHVVDIEASAKFYIGAFDLHMLANENDSILLGVLNSPSGKIRLREVRAREGNAPQVWDLGPRLLGMYSRDLTSTLKRIEEAGGKPRPLVSYPYGGGQMREAIALGSDHVWWTLPEVGVDGPRQPAPALEQNPARQHGELHTVVVVVEDVDQAITFFRDAGGMTLLFDGVMQGEVFEEMIGFPSGASLRIAFLAGPDKAPARIEFMSFEGVERSEKLNKNIGIRRIVMNTADLAETLAKFVELECRMISENVIEGPAGIEVELREVKQ</sequence>
<evidence type="ECO:0000313" key="2">
    <source>
        <dbReference type="EMBL" id="CAB4691115.1"/>
    </source>
</evidence>
<dbReference type="AlphaFoldDB" id="A0A6J6P2X4"/>
<name>A0A6J6P2X4_9ZZZZ</name>
<dbReference type="Gene3D" id="3.10.180.10">
    <property type="entry name" value="2,3-Dihydroxybiphenyl 1,2-Dioxygenase, domain 1"/>
    <property type="match status" value="2"/>
</dbReference>